<protein>
    <submittedName>
        <fullName evidence="3">Carbon-nitrogen hydrolase</fullName>
    </submittedName>
</protein>
<feature type="domain" description="CN hydrolase" evidence="2">
    <location>
        <begin position="6"/>
        <end position="309"/>
    </location>
</feature>
<dbReference type="InterPro" id="IPR036526">
    <property type="entry name" value="C-N_Hydrolase_sf"/>
</dbReference>
<dbReference type="GO" id="GO:0016811">
    <property type="term" value="F:hydrolase activity, acting on carbon-nitrogen (but not peptide) bonds, in linear amides"/>
    <property type="evidence" value="ECO:0007669"/>
    <property type="project" value="TreeGrafter"/>
</dbReference>
<evidence type="ECO:0000313" key="4">
    <source>
        <dbReference type="Proteomes" id="UP000799444"/>
    </source>
</evidence>
<dbReference type="OrthoDB" id="412018at2759"/>
<dbReference type="Gene3D" id="3.60.110.10">
    <property type="entry name" value="Carbon-nitrogen hydrolase"/>
    <property type="match status" value="1"/>
</dbReference>
<dbReference type="PANTHER" id="PTHR43674:SF12">
    <property type="entry name" value="NITRILASE C965.09-RELATED"/>
    <property type="match status" value="1"/>
</dbReference>
<dbReference type="PANTHER" id="PTHR43674">
    <property type="entry name" value="NITRILASE C965.09-RELATED"/>
    <property type="match status" value="1"/>
</dbReference>
<dbReference type="PROSITE" id="PS50263">
    <property type="entry name" value="CN_HYDROLASE"/>
    <property type="match status" value="1"/>
</dbReference>
<proteinExistence type="predicted"/>
<keyword evidence="4" id="KW-1185">Reference proteome</keyword>
<evidence type="ECO:0000259" key="2">
    <source>
        <dbReference type="PROSITE" id="PS50263"/>
    </source>
</evidence>
<dbReference type="EMBL" id="ML996097">
    <property type="protein sequence ID" value="KAF2741224.1"/>
    <property type="molecule type" value="Genomic_DNA"/>
</dbReference>
<comment type="caution">
    <text evidence="3">The sequence shown here is derived from an EMBL/GenBank/DDBJ whole genome shotgun (WGS) entry which is preliminary data.</text>
</comment>
<reference evidence="3" key="1">
    <citation type="journal article" date="2020" name="Stud. Mycol.">
        <title>101 Dothideomycetes genomes: a test case for predicting lifestyles and emergence of pathogens.</title>
        <authorList>
            <person name="Haridas S."/>
            <person name="Albert R."/>
            <person name="Binder M."/>
            <person name="Bloem J."/>
            <person name="Labutti K."/>
            <person name="Salamov A."/>
            <person name="Andreopoulos B."/>
            <person name="Baker S."/>
            <person name="Barry K."/>
            <person name="Bills G."/>
            <person name="Bluhm B."/>
            <person name="Cannon C."/>
            <person name="Castanera R."/>
            <person name="Culley D."/>
            <person name="Daum C."/>
            <person name="Ezra D."/>
            <person name="Gonzalez J."/>
            <person name="Henrissat B."/>
            <person name="Kuo A."/>
            <person name="Liang C."/>
            <person name="Lipzen A."/>
            <person name="Lutzoni F."/>
            <person name="Magnuson J."/>
            <person name="Mondo S."/>
            <person name="Nolan M."/>
            <person name="Ohm R."/>
            <person name="Pangilinan J."/>
            <person name="Park H.-J."/>
            <person name="Ramirez L."/>
            <person name="Alfaro M."/>
            <person name="Sun H."/>
            <person name="Tritt A."/>
            <person name="Yoshinaga Y."/>
            <person name="Zwiers L.-H."/>
            <person name="Turgeon B."/>
            <person name="Goodwin S."/>
            <person name="Spatafora J."/>
            <person name="Crous P."/>
            <person name="Grigoriev I."/>
        </authorList>
    </citation>
    <scope>NUCLEOTIDE SEQUENCE</scope>
    <source>
        <strain evidence="3">CBS 125425</strain>
    </source>
</reference>
<organism evidence="3 4">
    <name type="scientific">Polyplosphaeria fusca</name>
    <dbReference type="NCBI Taxonomy" id="682080"/>
    <lineage>
        <taxon>Eukaryota</taxon>
        <taxon>Fungi</taxon>
        <taxon>Dikarya</taxon>
        <taxon>Ascomycota</taxon>
        <taxon>Pezizomycotina</taxon>
        <taxon>Dothideomycetes</taxon>
        <taxon>Pleosporomycetidae</taxon>
        <taxon>Pleosporales</taxon>
        <taxon>Tetraplosphaeriaceae</taxon>
        <taxon>Polyplosphaeria</taxon>
    </lineage>
</organism>
<dbReference type="InterPro" id="IPR003010">
    <property type="entry name" value="C-N_Hydrolase"/>
</dbReference>
<accession>A0A9P4V7R7</accession>
<dbReference type="Pfam" id="PF00795">
    <property type="entry name" value="CN_hydrolase"/>
    <property type="match status" value="1"/>
</dbReference>
<dbReference type="AlphaFoldDB" id="A0A9P4V7R7"/>
<gene>
    <name evidence="3" type="ORF">EJ04DRAFT_507077</name>
</gene>
<dbReference type="SUPFAM" id="SSF56317">
    <property type="entry name" value="Carbon-nitrogen hydrolase"/>
    <property type="match status" value="1"/>
</dbReference>
<evidence type="ECO:0000313" key="3">
    <source>
        <dbReference type="EMBL" id="KAF2741224.1"/>
    </source>
</evidence>
<keyword evidence="1 3" id="KW-0378">Hydrolase</keyword>
<name>A0A9P4V7R7_9PLEO</name>
<sequence>MVSRVLNVAAAQVGAVDRDASKEDTVRRMVALLEDAISQGVQLVVFPETTFTTFFPRFLFDDPAELEKYFEQGHDITNNDGVKQLFETARRGKVDLYVGYAERADDGRGFNTCIYYSGHAGRTLSKYRKIHLPGTRDPFPDPEAINQLEKRYFEPGNLGFNAFRAPGLVPDASKKGTNAKASIGNGDPIMGMMICNDRRWPEAWRVYGLQGVELVLVGYNTPYNAPHLFGFRKPMSVEQAEKEAYYHHKLVMEANSYMNACFSISAARAGFDDGKYDLIGGSAVVSPNGYTIAQAKGIGDELVVAKIDLDDCKQGKETTFAFERHRRTEAYGLITWQTGVVEPELLEPDAP</sequence>
<dbReference type="Proteomes" id="UP000799444">
    <property type="component" value="Unassembled WGS sequence"/>
</dbReference>
<dbReference type="InterPro" id="IPR050345">
    <property type="entry name" value="Aliph_Amidase/BUP"/>
</dbReference>
<evidence type="ECO:0000256" key="1">
    <source>
        <dbReference type="ARBA" id="ARBA00022801"/>
    </source>
</evidence>